<dbReference type="GO" id="GO:0061928">
    <property type="term" value="F:glutathione specific gamma-glutamylcyclotransferase activity"/>
    <property type="evidence" value="ECO:0007669"/>
    <property type="project" value="UniProtKB-EC"/>
</dbReference>
<evidence type="ECO:0000313" key="3">
    <source>
        <dbReference type="EMBL" id="GGE16975.1"/>
    </source>
</evidence>
<keyword evidence="2" id="KW-0456">Lyase</keyword>
<dbReference type="RefSeq" id="WP_188475792.1">
    <property type="nucleotide sequence ID" value="NZ_BMFJ01000001.1"/>
</dbReference>
<name>A0A916ZWG6_9RHOB</name>
<dbReference type="Pfam" id="PF04752">
    <property type="entry name" value="ChaC"/>
    <property type="match status" value="1"/>
</dbReference>
<evidence type="ECO:0000256" key="2">
    <source>
        <dbReference type="ARBA" id="ARBA00023239"/>
    </source>
</evidence>
<reference evidence="4" key="1">
    <citation type="journal article" date="2019" name="Int. J. Syst. Evol. Microbiol.">
        <title>The Global Catalogue of Microorganisms (GCM) 10K type strain sequencing project: providing services to taxonomists for standard genome sequencing and annotation.</title>
        <authorList>
            <consortium name="The Broad Institute Genomics Platform"/>
            <consortium name="The Broad Institute Genome Sequencing Center for Infectious Disease"/>
            <person name="Wu L."/>
            <person name="Ma J."/>
        </authorList>
    </citation>
    <scope>NUCLEOTIDE SEQUENCE [LARGE SCALE GENOMIC DNA]</scope>
    <source>
        <strain evidence="4">CGMCC 1.12664</strain>
    </source>
</reference>
<dbReference type="CDD" id="cd06661">
    <property type="entry name" value="GGCT_like"/>
    <property type="match status" value="1"/>
</dbReference>
<dbReference type="SUPFAM" id="SSF110857">
    <property type="entry name" value="Gamma-glutamyl cyclotransferase-like"/>
    <property type="match status" value="1"/>
</dbReference>
<gene>
    <name evidence="3" type="ORF">GCM10011360_02200</name>
</gene>
<dbReference type="Gene3D" id="3.10.490.10">
    <property type="entry name" value="Gamma-glutamyl cyclotransferase-like"/>
    <property type="match status" value="1"/>
</dbReference>
<dbReference type="Proteomes" id="UP000612855">
    <property type="component" value="Unassembled WGS sequence"/>
</dbReference>
<protein>
    <recommendedName>
        <fullName evidence="1">glutathione-specific gamma-glutamylcyclotransferase</fullName>
        <ecNumber evidence="1">4.3.2.7</ecNumber>
    </recommendedName>
</protein>
<dbReference type="InterPro" id="IPR036568">
    <property type="entry name" value="GGCT-like_sf"/>
</dbReference>
<comment type="caution">
    <text evidence="3">The sequence shown here is derived from an EMBL/GenBank/DDBJ whole genome shotgun (WGS) entry which is preliminary data.</text>
</comment>
<evidence type="ECO:0000313" key="4">
    <source>
        <dbReference type="Proteomes" id="UP000612855"/>
    </source>
</evidence>
<dbReference type="InterPro" id="IPR013024">
    <property type="entry name" value="GGCT-like"/>
</dbReference>
<sequence>MPIPESAFRTHPELRALIRDPEKSFFRDFDVEEVDRRMAERGVPMPWRWPDAEREANRHAFFAGHEGPVWVFAYGSLMWDPAILFDDVRPALLEGYSRAMCLVDRRGARGDAQAPGLMAGLAEGGSCHGIVFRVPEALVEDETERLWRREMIAQAYRPVLAPAMTPEGPVMAVAFAADREADNIDIGLSRALQVQYIATGRGFLGTSLEYLENTLAQFDRMGIDDPDLSALLADARRAAAEAGVSPAAGVAGGGSAGR</sequence>
<dbReference type="PANTHER" id="PTHR12192:SF2">
    <property type="entry name" value="GLUTATHIONE-SPECIFIC GAMMA-GLUTAMYLCYCLOTRANSFERASE 2"/>
    <property type="match status" value="1"/>
</dbReference>
<accession>A0A916ZWG6</accession>
<dbReference type="InterPro" id="IPR006840">
    <property type="entry name" value="ChaC"/>
</dbReference>
<evidence type="ECO:0000256" key="1">
    <source>
        <dbReference type="ARBA" id="ARBA00012344"/>
    </source>
</evidence>
<dbReference type="PANTHER" id="PTHR12192">
    <property type="entry name" value="CATION TRANSPORT PROTEIN CHAC-RELATED"/>
    <property type="match status" value="1"/>
</dbReference>
<dbReference type="AlphaFoldDB" id="A0A916ZWG6"/>
<keyword evidence="4" id="KW-1185">Reference proteome</keyword>
<dbReference type="EC" id="4.3.2.7" evidence="1"/>
<proteinExistence type="predicted"/>
<dbReference type="EMBL" id="BMFJ01000001">
    <property type="protein sequence ID" value="GGE16975.1"/>
    <property type="molecule type" value="Genomic_DNA"/>
</dbReference>
<dbReference type="GO" id="GO:0005737">
    <property type="term" value="C:cytoplasm"/>
    <property type="evidence" value="ECO:0007669"/>
    <property type="project" value="TreeGrafter"/>
</dbReference>
<dbReference type="GO" id="GO:0006751">
    <property type="term" value="P:glutathione catabolic process"/>
    <property type="evidence" value="ECO:0007669"/>
    <property type="project" value="InterPro"/>
</dbReference>
<organism evidence="3 4">
    <name type="scientific">Primorskyibacter flagellatus</name>
    <dbReference type="NCBI Taxonomy" id="1387277"/>
    <lineage>
        <taxon>Bacteria</taxon>
        <taxon>Pseudomonadati</taxon>
        <taxon>Pseudomonadota</taxon>
        <taxon>Alphaproteobacteria</taxon>
        <taxon>Rhodobacterales</taxon>
        <taxon>Roseobacteraceae</taxon>
        <taxon>Primorskyibacter</taxon>
    </lineage>
</organism>